<dbReference type="Pfam" id="PF07734">
    <property type="entry name" value="FBA_1"/>
    <property type="match status" value="1"/>
</dbReference>
<dbReference type="EMBL" id="RDQH01000335">
    <property type="protein sequence ID" value="RXH90762.1"/>
    <property type="molecule type" value="Genomic_DNA"/>
</dbReference>
<feature type="domain" description="F-box associated beta-propeller type 1" evidence="1">
    <location>
        <begin position="123"/>
        <end position="274"/>
    </location>
</feature>
<organism evidence="2 3">
    <name type="scientific">Malus domestica</name>
    <name type="common">Apple</name>
    <name type="synonym">Pyrus malus</name>
    <dbReference type="NCBI Taxonomy" id="3750"/>
    <lineage>
        <taxon>Eukaryota</taxon>
        <taxon>Viridiplantae</taxon>
        <taxon>Streptophyta</taxon>
        <taxon>Embryophyta</taxon>
        <taxon>Tracheophyta</taxon>
        <taxon>Spermatophyta</taxon>
        <taxon>Magnoliopsida</taxon>
        <taxon>eudicotyledons</taxon>
        <taxon>Gunneridae</taxon>
        <taxon>Pentapetalae</taxon>
        <taxon>rosids</taxon>
        <taxon>fabids</taxon>
        <taxon>Rosales</taxon>
        <taxon>Rosaceae</taxon>
        <taxon>Amygdaloideae</taxon>
        <taxon>Maleae</taxon>
        <taxon>Malus</taxon>
    </lineage>
</organism>
<dbReference type="NCBIfam" id="TIGR01640">
    <property type="entry name" value="F_box_assoc_1"/>
    <property type="match status" value="1"/>
</dbReference>
<gene>
    <name evidence="2" type="ORF">DVH24_035526</name>
</gene>
<accession>A0A498JAC9</accession>
<protein>
    <recommendedName>
        <fullName evidence="1">F-box associated beta-propeller type 1 domain-containing protein</fullName>
    </recommendedName>
</protein>
<dbReference type="STRING" id="3750.A0A498JAC9"/>
<evidence type="ECO:0000259" key="1">
    <source>
        <dbReference type="Pfam" id="PF07734"/>
    </source>
</evidence>
<evidence type="ECO:0000313" key="2">
    <source>
        <dbReference type="EMBL" id="RXH90762.1"/>
    </source>
</evidence>
<dbReference type="Proteomes" id="UP000290289">
    <property type="component" value="Chromosome 9"/>
</dbReference>
<sequence>MDKGQQISGTILGVRVETSSDSETTESAASSSCSCSSCSWKEMGAELANLVKYKHIDIILRLPATSVLRSVSKLLKNMVDNPAFVTMYMQRLLTATNNAAEVPQLMLLVKSPLPGCFFNFKPLCSLDYNVNENALKLRNHGIASEILTNHTNRYNVHFVFCNLVWFKDIKYGGRCFLLNPLKGEVLMLPTSNVQVPASPSYHRGHAFFDWYAMGFDNITNTYKILRVCGKPFPKNLVAQILVLGTSTWREISSVPPCEGLSHKNVSAYGDMHWRSSIGFLIRPYEAMDAWPLDAWSDMHIDIWVLKNFNNKEWVKQYCKNTELARYLRCCECPMDRCGEWEHGIFFKELISCRKPQNNSTAFFLDLRGSTVSTKLVECPMLVQNWTIISYTGSLISLNNYGNLRGKQLGLAPKLRKSHLNLAGVNPPNDKGM</sequence>
<name>A0A498JAC9_MALDO</name>
<reference evidence="2 3" key="1">
    <citation type="submission" date="2018-10" db="EMBL/GenBank/DDBJ databases">
        <title>A high-quality apple genome assembly.</title>
        <authorList>
            <person name="Hu J."/>
        </authorList>
    </citation>
    <scope>NUCLEOTIDE SEQUENCE [LARGE SCALE GENOMIC DNA]</scope>
    <source>
        <strain evidence="3">cv. HFTH1</strain>
        <tissue evidence="2">Young leaf</tissue>
    </source>
</reference>
<dbReference type="PANTHER" id="PTHR31111">
    <property type="entry name" value="BNAA05G37150D PROTEIN-RELATED"/>
    <property type="match status" value="1"/>
</dbReference>
<proteinExistence type="predicted"/>
<keyword evidence="3" id="KW-1185">Reference proteome</keyword>
<comment type="caution">
    <text evidence="2">The sequence shown here is derived from an EMBL/GenBank/DDBJ whole genome shotgun (WGS) entry which is preliminary data.</text>
</comment>
<dbReference type="AlphaFoldDB" id="A0A498JAC9"/>
<dbReference type="InterPro" id="IPR006527">
    <property type="entry name" value="F-box-assoc_dom_typ1"/>
</dbReference>
<dbReference type="PANTHER" id="PTHR31111:SF136">
    <property type="entry name" value="F-BOX ASSOCIATED DOMAIN-CONTAINING PROTEIN"/>
    <property type="match status" value="1"/>
</dbReference>
<evidence type="ECO:0000313" key="3">
    <source>
        <dbReference type="Proteomes" id="UP000290289"/>
    </source>
</evidence>
<dbReference type="InterPro" id="IPR017451">
    <property type="entry name" value="F-box-assoc_interact_dom"/>
</dbReference>